<accession>A0A9P7QLF6</accession>
<dbReference type="PANTHER" id="PTHR35179:SF2">
    <property type="entry name" value="START DOMAIN-CONTAINING PROTEIN"/>
    <property type="match status" value="1"/>
</dbReference>
<feature type="compositionally biased region" description="Polar residues" evidence="1">
    <location>
        <begin position="209"/>
        <end position="231"/>
    </location>
</feature>
<sequence>MASCKITTIRRSDLQDPESSDAAAYISDLQSVSSYSWIDAPTPTIAVPGSPPLWSPPATDVQLPKDSGLYSMAENAVRLPSSPMAPIFRATFTTNPSFDVRPIDVISDRHNIRKLLSFIDPGSERHKSDPFNLKLEVVRNTLLLCRHEKVVARYIGRDVFQGYGHEFEKAYTTSQIDGGAGHYRMVSYRFCGLKFLIRHETDGFVSLNGGPSDQSRCPTPSSGKRAQPRANTTAQKVTVLHKGKIVPLESTLEIKTCNKRRSLVFRHIAPQLWVSQTPQLVRAYYDEGRFSQPQVEDVGDEIQIWERDNQKNLRILGALIQEIIRVMKGCGGRGMLRYDVASASLIISSDKDQSDMLPKDLYSKWDEQKS</sequence>
<proteinExistence type="predicted"/>
<evidence type="ECO:0008006" key="4">
    <source>
        <dbReference type="Google" id="ProtNLM"/>
    </source>
</evidence>
<feature type="region of interest" description="Disordered" evidence="1">
    <location>
        <begin position="207"/>
        <end position="231"/>
    </location>
</feature>
<dbReference type="AlphaFoldDB" id="A0A9P7QLF6"/>
<gene>
    <name evidence="2" type="ORF">E4U09_005609</name>
</gene>
<comment type="caution">
    <text evidence="2">The sequence shown here is derived from an EMBL/GenBank/DDBJ whole genome shotgun (WGS) entry which is preliminary data.</text>
</comment>
<protein>
    <recommendedName>
        <fullName evidence="4">Geranylgeranyl pyrophosphate synthetase</fullName>
    </recommendedName>
</protein>
<dbReference type="PANTHER" id="PTHR35179">
    <property type="entry name" value="PROTEIN CBG02620"/>
    <property type="match status" value="1"/>
</dbReference>
<dbReference type="Proteomes" id="UP000707071">
    <property type="component" value="Unassembled WGS sequence"/>
</dbReference>
<evidence type="ECO:0000256" key="1">
    <source>
        <dbReference type="SAM" id="MobiDB-lite"/>
    </source>
</evidence>
<dbReference type="EMBL" id="SRRH01000048">
    <property type="protein sequence ID" value="KAG6301205.1"/>
    <property type="molecule type" value="Genomic_DNA"/>
</dbReference>
<name>A0A9P7QLF6_9HYPO</name>
<evidence type="ECO:0000313" key="2">
    <source>
        <dbReference type="EMBL" id="KAG6301205.1"/>
    </source>
</evidence>
<organism evidence="2 3">
    <name type="scientific">Claviceps aff. purpurea</name>
    <dbReference type="NCBI Taxonomy" id="1967640"/>
    <lineage>
        <taxon>Eukaryota</taxon>
        <taxon>Fungi</taxon>
        <taxon>Dikarya</taxon>
        <taxon>Ascomycota</taxon>
        <taxon>Pezizomycotina</taxon>
        <taxon>Sordariomycetes</taxon>
        <taxon>Hypocreomycetidae</taxon>
        <taxon>Hypocreales</taxon>
        <taxon>Clavicipitaceae</taxon>
        <taxon>Claviceps</taxon>
    </lineage>
</organism>
<reference evidence="2 3" key="1">
    <citation type="journal article" date="2020" name="bioRxiv">
        <title>Whole genome comparisons of ergot fungi reveals the divergence and evolution of species within the genus Claviceps are the result of varying mechanisms driving genome evolution and host range expansion.</title>
        <authorList>
            <person name="Wyka S.A."/>
            <person name="Mondo S.J."/>
            <person name="Liu M."/>
            <person name="Dettman J."/>
            <person name="Nalam V."/>
            <person name="Broders K.D."/>
        </authorList>
    </citation>
    <scope>NUCLEOTIDE SEQUENCE [LARGE SCALE GENOMIC DNA]</scope>
    <source>
        <strain evidence="2 3">Clav52</strain>
    </source>
</reference>
<keyword evidence="3" id="KW-1185">Reference proteome</keyword>
<evidence type="ECO:0000313" key="3">
    <source>
        <dbReference type="Proteomes" id="UP000707071"/>
    </source>
</evidence>